<keyword evidence="2" id="KW-1185">Reference proteome</keyword>
<dbReference type="AlphaFoldDB" id="A0A9P7CZQ8"/>
<dbReference type="OrthoDB" id="2628440at2759"/>
<proteinExistence type="predicted"/>
<dbReference type="EMBL" id="JABBWD010000044">
    <property type="protein sequence ID" value="KAG1774194.1"/>
    <property type="molecule type" value="Genomic_DNA"/>
</dbReference>
<dbReference type="InterPro" id="IPR036420">
    <property type="entry name" value="BRCT_dom_sf"/>
</dbReference>
<dbReference type="Proteomes" id="UP000714275">
    <property type="component" value="Unassembled WGS sequence"/>
</dbReference>
<evidence type="ECO:0008006" key="3">
    <source>
        <dbReference type="Google" id="ProtNLM"/>
    </source>
</evidence>
<dbReference type="SUPFAM" id="SSF52113">
    <property type="entry name" value="BRCT domain"/>
    <property type="match status" value="1"/>
</dbReference>
<gene>
    <name evidence="1" type="ORF">EV702DRAFT_551160</name>
</gene>
<organism evidence="1 2">
    <name type="scientific">Suillus placidus</name>
    <dbReference type="NCBI Taxonomy" id="48579"/>
    <lineage>
        <taxon>Eukaryota</taxon>
        <taxon>Fungi</taxon>
        <taxon>Dikarya</taxon>
        <taxon>Basidiomycota</taxon>
        <taxon>Agaricomycotina</taxon>
        <taxon>Agaricomycetes</taxon>
        <taxon>Agaricomycetidae</taxon>
        <taxon>Boletales</taxon>
        <taxon>Suillineae</taxon>
        <taxon>Suillaceae</taxon>
        <taxon>Suillus</taxon>
    </lineage>
</organism>
<protein>
    <recommendedName>
        <fullName evidence="3">BRCT domain-containing protein</fullName>
    </recommendedName>
</protein>
<name>A0A9P7CZQ8_9AGAM</name>
<accession>A0A9P7CZQ8</accession>
<evidence type="ECO:0000313" key="2">
    <source>
        <dbReference type="Proteomes" id="UP000714275"/>
    </source>
</evidence>
<comment type="caution">
    <text evidence="1">The sequence shown here is derived from an EMBL/GenBank/DDBJ whole genome shotgun (WGS) entry which is preliminary data.</text>
</comment>
<sequence length="111" mass="12232">MLFNEAACFSKRVPKETIQTWLAHGGRIYPGGTSAVASYFFAVSREDEWTSILCRKSVVVMHAGWILHCVAHSFRVPVVGYILDGTIKSHAASLSVKHSTYHGTLPMSLPI</sequence>
<reference evidence="1" key="1">
    <citation type="journal article" date="2020" name="New Phytol.">
        <title>Comparative genomics reveals dynamic genome evolution in host specialist ectomycorrhizal fungi.</title>
        <authorList>
            <person name="Lofgren L.A."/>
            <person name="Nguyen N.H."/>
            <person name="Vilgalys R."/>
            <person name="Ruytinx J."/>
            <person name="Liao H.L."/>
            <person name="Branco S."/>
            <person name="Kuo A."/>
            <person name="LaButti K."/>
            <person name="Lipzen A."/>
            <person name="Andreopoulos W."/>
            <person name="Pangilinan J."/>
            <person name="Riley R."/>
            <person name="Hundley H."/>
            <person name="Na H."/>
            <person name="Barry K."/>
            <person name="Grigoriev I.V."/>
            <person name="Stajich J.E."/>
            <person name="Kennedy P.G."/>
        </authorList>
    </citation>
    <scope>NUCLEOTIDE SEQUENCE</scope>
    <source>
        <strain evidence="1">DOB743</strain>
    </source>
</reference>
<evidence type="ECO:0000313" key="1">
    <source>
        <dbReference type="EMBL" id="KAG1774194.1"/>
    </source>
</evidence>